<protein>
    <submittedName>
        <fullName evidence="1">Uncharacterized protein</fullName>
    </submittedName>
</protein>
<dbReference type="EMBL" id="BART01009913">
    <property type="protein sequence ID" value="GAG82590.1"/>
    <property type="molecule type" value="Genomic_DNA"/>
</dbReference>
<reference evidence="1" key="1">
    <citation type="journal article" date="2014" name="Front. Microbiol.">
        <title>High frequency of phylogenetically diverse reductive dehalogenase-homologous genes in deep subseafloor sedimentary metagenomes.</title>
        <authorList>
            <person name="Kawai M."/>
            <person name="Futagami T."/>
            <person name="Toyoda A."/>
            <person name="Takaki Y."/>
            <person name="Nishi S."/>
            <person name="Hori S."/>
            <person name="Arai W."/>
            <person name="Tsubouchi T."/>
            <person name="Morono Y."/>
            <person name="Uchiyama I."/>
            <person name="Ito T."/>
            <person name="Fujiyama A."/>
            <person name="Inagaki F."/>
            <person name="Takami H."/>
        </authorList>
    </citation>
    <scope>NUCLEOTIDE SEQUENCE</scope>
    <source>
        <strain evidence="1">Expedition CK06-06</strain>
    </source>
</reference>
<evidence type="ECO:0000313" key="1">
    <source>
        <dbReference type="EMBL" id="GAG82590.1"/>
    </source>
</evidence>
<organism evidence="1">
    <name type="scientific">marine sediment metagenome</name>
    <dbReference type="NCBI Taxonomy" id="412755"/>
    <lineage>
        <taxon>unclassified sequences</taxon>
        <taxon>metagenomes</taxon>
        <taxon>ecological metagenomes</taxon>
    </lineage>
</organism>
<accession>X1AIX3</accession>
<dbReference type="AlphaFoldDB" id="X1AIX3"/>
<proteinExistence type="predicted"/>
<gene>
    <name evidence="1" type="ORF">S01H4_21788</name>
</gene>
<comment type="caution">
    <text evidence="1">The sequence shown here is derived from an EMBL/GenBank/DDBJ whole genome shotgun (WGS) entry which is preliminary data.</text>
</comment>
<name>X1AIX3_9ZZZZ</name>
<sequence>MAKRISATIKMKSGKINLKKIKAEANKGTRYIFFESDSRECVIVAQKYGPRWWKKATEKTILRVSPCERMR</sequence>